<proteinExistence type="inferred from homology"/>
<comment type="similarity">
    <text evidence="4">Belongs to the copper transporter (Ctr) (TC 1.A.56) family. SLC31A subfamily.</text>
</comment>
<feature type="transmembrane region" description="Helical" evidence="4">
    <location>
        <begin position="365"/>
        <end position="383"/>
    </location>
</feature>
<dbReference type="GO" id="GO:0016020">
    <property type="term" value="C:membrane"/>
    <property type="evidence" value="ECO:0007669"/>
    <property type="project" value="UniProtKB-SubCell"/>
</dbReference>
<sequence length="396" mass="44514">MDKSIGNFSKTSISDLNKINAIISMTNAGNFTVNDNLCVAVTESDNVTYESNDEVINLQCTDMNVLCNPPEALSPVDLKLCFSFGLSVLLIACLYALFNNNCYELLPNLQETSEEKDNVYDFSSTKGIKICSHNVNRLEHKLDEIKYNLMFSENPPDIYCCCETFLDRFHWDTNGFPLESRCKTTADSTVKTVESAVVLHRDSSGNPLMYFHTGTCEYVLFKEALVSTAGEMVGACIVIFILALIYEGLKVFREHLLRKALTPNYHSEATISKYTHTSTDTMVIDPQSAKSNGQTVEKLADGIEYRKFTQDKINGHECSGNIYHTKEIARQQIISSSHFIQTILHVVQVFISYCLMLAFMTYNVWLCLAVILGAGAGYFMFGWKRAVVVDVNEHCH</sequence>
<evidence type="ECO:0000313" key="5">
    <source>
        <dbReference type="EMBL" id="CAG2206230.1"/>
    </source>
</evidence>
<organism evidence="5 6">
    <name type="scientific">Mytilus edulis</name>
    <name type="common">Blue mussel</name>
    <dbReference type="NCBI Taxonomy" id="6550"/>
    <lineage>
        <taxon>Eukaryota</taxon>
        <taxon>Metazoa</taxon>
        <taxon>Spiralia</taxon>
        <taxon>Lophotrochozoa</taxon>
        <taxon>Mollusca</taxon>
        <taxon>Bivalvia</taxon>
        <taxon>Autobranchia</taxon>
        <taxon>Pteriomorphia</taxon>
        <taxon>Mytilida</taxon>
        <taxon>Mytiloidea</taxon>
        <taxon>Mytilidae</taxon>
        <taxon>Mytilinae</taxon>
        <taxon>Mytilus</taxon>
    </lineage>
</organism>
<feature type="transmembrane region" description="Helical" evidence="4">
    <location>
        <begin position="232"/>
        <end position="249"/>
    </location>
</feature>
<dbReference type="OrthoDB" id="161814at2759"/>
<reference evidence="5" key="1">
    <citation type="submission" date="2021-03" db="EMBL/GenBank/DDBJ databases">
        <authorList>
            <person name="Bekaert M."/>
        </authorList>
    </citation>
    <scope>NUCLEOTIDE SEQUENCE</scope>
</reference>
<name>A0A8S3RHI6_MYTED</name>
<keyword evidence="4" id="KW-0187">Copper transport</keyword>
<dbReference type="Pfam" id="PF04145">
    <property type="entry name" value="Ctr"/>
    <property type="match status" value="1"/>
</dbReference>
<keyword evidence="6" id="KW-1185">Reference proteome</keyword>
<comment type="caution">
    <text evidence="5">The sequence shown here is derived from an EMBL/GenBank/DDBJ whole genome shotgun (WGS) entry which is preliminary data.</text>
</comment>
<gene>
    <name evidence="5" type="ORF">MEDL_20591</name>
</gene>
<dbReference type="GO" id="GO:0005375">
    <property type="term" value="F:copper ion transmembrane transporter activity"/>
    <property type="evidence" value="ECO:0007669"/>
    <property type="project" value="UniProtKB-UniRule"/>
</dbReference>
<dbReference type="Proteomes" id="UP000683360">
    <property type="component" value="Unassembled WGS sequence"/>
</dbReference>
<protein>
    <recommendedName>
        <fullName evidence="4">Copper transport protein</fullName>
    </recommendedName>
</protein>
<evidence type="ECO:0000256" key="4">
    <source>
        <dbReference type="RuleBase" id="RU367022"/>
    </source>
</evidence>
<keyword evidence="4" id="KW-0406">Ion transport</keyword>
<dbReference type="EMBL" id="CAJPWZ010001045">
    <property type="protein sequence ID" value="CAG2206230.1"/>
    <property type="molecule type" value="Genomic_DNA"/>
</dbReference>
<dbReference type="PANTHER" id="PTHR12483">
    <property type="entry name" value="SOLUTE CARRIER FAMILY 31 COPPER TRANSPORTERS"/>
    <property type="match status" value="1"/>
</dbReference>
<accession>A0A8S3RHI6</accession>
<dbReference type="InterPro" id="IPR007274">
    <property type="entry name" value="Cop_transporter"/>
</dbReference>
<keyword evidence="2 4" id="KW-1133">Transmembrane helix</keyword>
<keyword evidence="4" id="KW-0813">Transport</keyword>
<keyword evidence="4" id="KW-0186">Copper</keyword>
<keyword evidence="1 4" id="KW-0812">Transmembrane</keyword>
<evidence type="ECO:0000256" key="1">
    <source>
        <dbReference type="ARBA" id="ARBA00022692"/>
    </source>
</evidence>
<dbReference type="AlphaFoldDB" id="A0A8S3RHI6"/>
<keyword evidence="3 4" id="KW-0472">Membrane</keyword>
<evidence type="ECO:0000256" key="3">
    <source>
        <dbReference type="ARBA" id="ARBA00023136"/>
    </source>
</evidence>
<evidence type="ECO:0000256" key="2">
    <source>
        <dbReference type="ARBA" id="ARBA00022989"/>
    </source>
</evidence>
<dbReference type="PANTHER" id="PTHR12483:SF115">
    <property type="entry name" value="COPPER TRANSPORT PROTEIN"/>
    <property type="match status" value="1"/>
</dbReference>
<evidence type="ECO:0000313" key="6">
    <source>
        <dbReference type="Proteomes" id="UP000683360"/>
    </source>
</evidence>
<comment type="subcellular location">
    <subcellularLocation>
        <location evidence="4">Membrane</location>
        <topology evidence="4">Multi-pass membrane protein</topology>
    </subcellularLocation>
</comment>